<reference evidence="1 2" key="1">
    <citation type="submission" date="2014-09" db="EMBL/GenBank/DDBJ databases">
        <title>Draft Genome Sequence of Draconibacterium sp. JN14CK-3.</title>
        <authorList>
            <person name="Dong C."/>
            <person name="Lai Q."/>
            <person name="Shao Z."/>
        </authorList>
    </citation>
    <scope>NUCLEOTIDE SEQUENCE [LARGE SCALE GENOMIC DNA]</scope>
    <source>
        <strain evidence="1 2">JN14CK-3</strain>
    </source>
</reference>
<accession>A0A0D8JAM5</accession>
<keyword evidence="2" id="KW-1185">Reference proteome</keyword>
<name>A0A0D8JAM5_9BACT</name>
<dbReference type="STRING" id="1544798.LH29_00505"/>
<comment type="caution">
    <text evidence="1">The sequence shown here is derived from an EMBL/GenBank/DDBJ whole genome shotgun (WGS) entry which is preliminary data.</text>
</comment>
<gene>
    <name evidence="1" type="ORF">LH29_00505</name>
</gene>
<proteinExistence type="predicted"/>
<evidence type="ECO:0000313" key="2">
    <source>
        <dbReference type="Proteomes" id="UP000032544"/>
    </source>
</evidence>
<dbReference type="EMBL" id="JRHC01000001">
    <property type="protein sequence ID" value="KJF44055.1"/>
    <property type="molecule type" value="Genomic_DNA"/>
</dbReference>
<dbReference type="AlphaFoldDB" id="A0A0D8JAM5"/>
<evidence type="ECO:0000313" key="1">
    <source>
        <dbReference type="EMBL" id="KJF44055.1"/>
    </source>
</evidence>
<protein>
    <submittedName>
        <fullName evidence="1">Uncharacterized protein</fullName>
    </submittedName>
</protein>
<organism evidence="1 2">
    <name type="scientific">Draconibacterium sediminis</name>
    <dbReference type="NCBI Taxonomy" id="1544798"/>
    <lineage>
        <taxon>Bacteria</taxon>
        <taxon>Pseudomonadati</taxon>
        <taxon>Bacteroidota</taxon>
        <taxon>Bacteroidia</taxon>
        <taxon>Marinilabiliales</taxon>
        <taxon>Prolixibacteraceae</taxon>
        <taxon>Draconibacterium</taxon>
    </lineage>
</organism>
<dbReference type="Proteomes" id="UP000032544">
    <property type="component" value="Unassembled WGS sequence"/>
</dbReference>
<sequence length="65" mass="7568">MMLKRNKMDLRQITISKTNLIKSIGIGGYLEMFLDHLKAQPGITKAEVFDTYYQVRTETLKQYAL</sequence>